<keyword evidence="4" id="KW-0963">Cytoplasm</keyword>
<organism evidence="11 12">
    <name type="scientific">Gracilariopsis chorda</name>
    <dbReference type="NCBI Taxonomy" id="448386"/>
    <lineage>
        <taxon>Eukaryota</taxon>
        <taxon>Rhodophyta</taxon>
        <taxon>Florideophyceae</taxon>
        <taxon>Rhodymeniophycidae</taxon>
        <taxon>Gracilariales</taxon>
        <taxon>Gracilariaceae</taxon>
        <taxon>Gracilariopsis</taxon>
    </lineage>
</organism>
<dbReference type="Proteomes" id="UP000247409">
    <property type="component" value="Unassembled WGS sequence"/>
</dbReference>
<dbReference type="Gene3D" id="3.90.20.20">
    <property type="match status" value="1"/>
</dbReference>
<dbReference type="EMBL" id="NBIV01000205">
    <property type="protein sequence ID" value="PXF41616.1"/>
    <property type="molecule type" value="Genomic_DNA"/>
</dbReference>
<dbReference type="InterPro" id="IPR000740">
    <property type="entry name" value="GrpE"/>
</dbReference>
<dbReference type="STRING" id="448386.A0A2V3IHP7"/>
<dbReference type="PANTHER" id="PTHR21237:SF40">
    <property type="entry name" value="CELL CYCLE AND APOPTOSIS REGULATOR PROTEIN 2"/>
    <property type="match status" value="1"/>
</dbReference>
<dbReference type="Gene3D" id="2.30.22.10">
    <property type="entry name" value="Head domain of nucleotide exchange factor GrpE"/>
    <property type="match status" value="1"/>
</dbReference>
<gene>
    <name evidence="11" type="ORF">BWQ96_08627</name>
</gene>
<keyword evidence="9" id="KW-0175">Coiled coil</keyword>
<reference evidence="11 12" key="1">
    <citation type="journal article" date="2018" name="Mol. Biol. Evol.">
        <title>Analysis of the draft genome of the red seaweed Gracilariopsis chorda provides insights into genome size evolution in Rhodophyta.</title>
        <authorList>
            <person name="Lee J."/>
            <person name="Yang E.C."/>
            <person name="Graf L."/>
            <person name="Yang J.H."/>
            <person name="Qiu H."/>
            <person name="Zel Zion U."/>
            <person name="Chan C.X."/>
            <person name="Stephens T.G."/>
            <person name="Weber A.P.M."/>
            <person name="Boo G.H."/>
            <person name="Boo S.M."/>
            <person name="Kim K.M."/>
            <person name="Shin Y."/>
            <person name="Jung M."/>
            <person name="Lee S.J."/>
            <person name="Yim H.S."/>
            <person name="Lee J.H."/>
            <person name="Bhattacharya D."/>
            <person name="Yoon H.S."/>
        </authorList>
    </citation>
    <scope>NUCLEOTIDE SEQUENCE [LARGE SCALE GENOMIC DNA]</scope>
    <source>
        <strain evidence="11 12">SKKU-2015</strain>
        <tissue evidence="11">Whole body</tissue>
    </source>
</reference>
<dbReference type="SUPFAM" id="SSF58014">
    <property type="entry name" value="Coiled-coil domain of nucleotide exchange factor GrpE"/>
    <property type="match status" value="1"/>
</dbReference>
<evidence type="ECO:0000313" key="11">
    <source>
        <dbReference type="EMBL" id="PXF41616.1"/>
    </source>
</evidence>
<accession>A0A2V3IHP7</accession>
<dbReference type="HAMAP" id="MF_01151">
    <property type="entry name" value="GrpE"/>
    <property type="match status" value="1"/>
</dbReference>
<dbReference type="PRINTS" id="PR00773">
    <property type="entry name" value="GRPEPROTEIN"/>
</dbReference>
<dbReference type="AlphaFoldDB" id="A0A2V3IHP7"/>
<comment type="function">
    <text evidence="7">Essential component of the PAM complex, a complex required for the translocation of transit peptide-containing proteins from the inner membrane into the mitochondrial matrix in an ATP-dependent manner.</text>
</comment>
<dbReference type="GO" id="GO:0006457">
    <property type="term" value="P:protein folding"/>
    <property type="evidence" value="ECO:0007669"/>
    <property type="project" value="InterPro"/>
</dbReference>
<evidence type="ECO:0000256" key="3">
    <source>
        <dbReference type="ARBA" id="ARBA00011738"/>
    </source>
</evidence>
<feature type="compositionally biased region" description="Acidic residues" evidence="10">
    <location>
        <begin position="62"/>
        <end position="71"/>
    </location>
</feature>
<protein>
    <recommendedName>
        <fullName evidence="7">GrpE protein homolog</fullName>
    </recommendedName>
</protein>
<evidence type="ECO:0000256" key="5">
    <source>
        <dbReference type="ARBA" id="ARBA00023016"/>
    </source>
</evidence>
<dbReference type="PROSITE" id="PS01071">
    <property type="entry name" value="GRPE"/>
    <property type="match status" value="1"/>
</dbReference>
<evidence type="ECO:0000256" key="7">
    <source>
        <dbReference type="RuleBase" id="RU000640"/>
    </source>
</evidence>
<dbReference type="GO" id="GO:0005759">
    <property type="term" value="C:mitochondrial matrix"/>
    <property type="evidence" value="ECO:0007669"/>
    <property type="project" value="UniProtKB-SubCell"/>
</dbReference>
<sequence length="297" mass="32225">MERTPSKLAFAASAGTLSSSTSAFCIAVTAFRPSGTVRSGRRCNRARIVALGPSAPPPPSNEPEEAPELEVESQTPDTASDSEPDSLQEVTADDILNSPSFLKKKLEIVQKELNEAKAAIEEGEDAVKEEKGKYVRLAADFENYRRRSMEDLRKQGAKSTAKVCKEILQVLDNFERAIAAVQPETEREKSISSSYQAINRQLLDALTKLKVEPMDAVGETFDPSLHEAIQKVESEEFNEDVVCQQFQRGYCLGDVLIRPAVVAVSSGPGPEGESASDASDDQSEGFAEEAGEVEQPV</sequence>
<dbReference type="NCBIfam" id="NF010741">
    <property type="entry name" value="PRK14143.1"/>
    <property type="match status" value="1"/>
</dbReference>
<feature type="coiled-coil region" evidence="9">
    <location>
        <begin position="106"/>
        <end position="133"/>
    </location>
</feature>
<evidence type="ECO:0000256" key="4">
    <source>
        <dbReference type="ARBA" id="ARBA00022490"/>
    </source>
</evidence>
<name>A0A2V3IHP7_9FLOR</name>
<dbReference type="GO" id="GO:0042803">
    <property type="term" value="F:protein homodimerization activity"/>
    <property type="evidence" value="ECO:0007669"/>
    <property type="project" value="InterPro"/>
</dbReference>
<feature type="compositionally biased region" description="Acidic residues" evidence="10">
    <location>
        <begin position="278"/>
        <end position="297"/>
    </location>
</feature>
<evidence type="ECO:0000256" key="2">
    <source>
        <dbReference type="ARBA" id="ARBA00009054"/>
    </source>
</evidence>
<comment type="caution">
    <text evidence="11">The sequence shown here is derived from an EMBL/GenBank/DDBJ whole genome shotgun (WGS) entry which is preliminary data.</text>
</comment>
<dbReference type="GO" id="GO:0051082">
    <property type="term" value="F:unfolded protein binding"/>
    <property type="evidence" value="ECO:0007669"/>
    <property type="project" value="TreeGrafter"/>
</dbReference>
<keyword evidence="5" id="KW-0346">Stress response</keyword>
<comment type="similarity">
    <text evidence="2 8">Belongs to the GrpE family.</text>
</comment>
<comment type="subcellular location">
    <subcellularLocation>
        <location evidence="1">Cytoplasm</location>
    </subcellularLocation>
    <subcellularLocation>
        <location evidence="7">Mitochondrion matrix</location>
    </subcellularLocation>
</comment>
<keyword evidence="12" id="KW-1185">Reference proteome</keyword>
<keyword evidence="6 7" id="KW-0143">Chaperone</keyword>
<dbReference type="InterPro" id="IPR009012">
    <property type="entry name" value="GrpE_head"/>
</dbReference>
<keyword evidence="7" id="KW-0496">Mitochondrion</keyword>
<dbReference type="PANTHER" id="PTHR21237">
    <property type="entry name" value="GRPE PROTEIN"/>
    <property type="match status" value="1"/>
</dbReference>
<dbReference type="Pfam" id="PF01025">
    <property type="entry name" value="GrpE"/>
    <property type="match status" value="1"/>
</dbReference>
<dbReference type="OrthoDB" id="201635at2759"/>
<evidence type="ECO:0000256" key="9">
    <source>
        <dbReference type="SAM" id="Coils"/>
    </source>
</evidence>
<dbReference type="InterPro" id="IPR013805">
    <property type="entry name" value="GrpE_CC"/>
</dbReference>
<evidence type="ECO:0000256" key="1">
    <source>
        <dbReference type="ARBA" id="ARBA00004496"/>
    </source>
</evidence>
<feature type="compositionally biased region" description="Low complexity" evidence="10">
    <location>
        <begin position="265"/>
        <end position="277"/>
    </location>
</feature>
<evidence type="ECO:0000256" key="8">
    <source>
        <dbReference type="RuleBase" id="RU004478"/>
    </source>
</evidence>
<evidence type="ECO:0000313" key="12">
    <source>
        <dbReference type="Proteomes" id="UP000247409"/>
    </source>
</evidence>
<dbReference type="GO" id="GO:0000774">
    <property type="term" value="F:adenyl-nucleotide exchange factor activity"/>
    <property type="evidence" value="ECO:0007669"/>
    <property type="project" value="InterPro"/>
</dbReference>
<evidence type="ECO:0000256" key="6">
    <source>
        <dbReference type="ARBA" id="ARBA00023186"/>
    </source>
</evidence>
<dbReference type="NCBIfam" id="NF010738">
    <property type="entry name" value="PRK14140.1"/>
    <property type="match status" value="1"/>
</dbReference>
<dbReference type="CDD" id="cd00446">
    <property type="entry name" value="GrpE"/>
    <property type="match status" value="1"/>
</dbReference>
<dbReference type="FunFam" id="2.30.22.10:FF:000001">
    <property type="entry name" value="Protein GrpE"/>
    <property type="match status" value="1"/>
</dbReference>
<dbReference type="SUPFAM" id="SSF51064">
    <property type="entry name" value="Head domain of nucleotide exchange factor GrpE"/>
    <property type="match status" value="1"/>
</dbReference>
<evidence type="ECO:0000256" key="10">
    <source>
        <dbReference type="SAM" id="MobiDB-lite"/>
    </source>
</evidence>
<feature type="region of interest" description="Disordered" evidence="10">
    <location>
        <begin position="264"/>
        <end position="297"/>
    </location>
</feature>
<comment type="subunit">
    <text evidence="3">Homodimer.</text>
</comment>
<proteinExistence type="inferred from homology"/>
<feature type="region of interest" description="Disordered" evidence="10">
    <location>
        <begin position="50"/>
        <end position="86"/>
    </location>
</feature>
<dbReference type="GO" id="GO:0051087">
    <property type="term" value="F:protein-folding chaperone binding"/>
    <property type="evidence" value="ECO:0007669"/>
    <property type="project" value="InterPro"/>
</dbReference>